<keyword evidence="2" id="KW-1185">Reference proteome</keyword>
<evidence type="ECO:0000313" key="2">
    <source>
        <dbReference type="Proteomes" id="UP000317365"/>
    </source>
</evidence>
<dbReference type="KEGG" id="rhg:EXZ61_15720"/>
<proteinExistence type="predicted"/>
<dbReference type="AlphaFoldDB" id="A0A515ESB8"/>
<accession>A0A515ESB8</accession>
<gene>
    <name evidence="1" type="ORF">EXZ61_15720</name>
</gene>
<name>A0A515ESB8_9BURK</name>
<dbReference type="Proteomes" id="UP000317365">
    <property type="component" value="Chromosome"/>
</dbReference>
<reference evidence="2" key="2">
    <citation type="journal article" date="2020" name="Int. J. Syst. Evol. Microbiol.">
        <title>Genomic insights into a novel species Rhodoferax aquaticus sp. nov., isolated from freshwater.</title>
        <authorList>
            <person name="Li T."/>
            <person name="Zhuo Y."/>
            <person name="Jin C.Z."/>
            <person name="Wu X."/>
            <person name="Ko S.R."/>
            <person name="Jin F.J."/>
            <person name="Ahn C.Y."/>
            <person name="Oh H.M."/>
            <person name="Lee H.G."/>
            <person name="Jin L."/>
        </authorList>
    </citation>
    <scope>NUCLEOTIDE SEQUENCE [LARGE SCALE GENOMIC DNA]</scope>
    <source>
        <strain evidence="2">Gr-4</strain>
    </source>
</reference>
<sequence>MSKERKNAAVANRQVCIDAVVSLASDLDKVDQEIVDLNLSLREIESALRESLIDIPDPQPSLEAYRRGLALFEIGKCTTQELQALEAERNAVQTKKDEIERNNFSATERCNDSIAGLKKLIRESEIRRESIAAELRSKKIAFLHSEAACIGFDYVEQADALSESFKKLSGLERILAATTGNFQKQHVILFAKDDFCVPIFKGPAFEGRAIPFNQWLLHSARADTFGGASEIAMAKLIEEFKAVNVTI</sequence>
<dbReference type="EMBL" id="CP036282">
    <property type="protein sequence ID" value="QDL55503.1"/>
    <property type="molecule type" value="Genomic_DNA"/>
</dbReference>
<organism evidence="1 2">
    <name type="scientific">Rhodoferax aquaticus</name>
    <dbReference type="NCBI Taxonomy" id="2527691"/>
    <lineage>
        <taxon>Bacteria</taxon>
        <taxon>Pseudomonadati</taxon>
        <taxon>Pseudomonadota</taxon>
        <taxon>Betaproteobacteria</taxon>
        <taxon>Burkholderiales</taxon>
        <taxon>Comamonadaceae</taxon>
        <taxon>Rhodoferax</taxon>
    </lineage>
</organism>
<evidence type="ECO:0000313" key="1">
    <source>
        <dbReference type="EMBL" id="QDL55503.1"/>
    </source>
</evidence>
<reference evidence="2" key="1">
    <citation type="submission" date="2019-02" db="EMBL/GenBank/DDBJ databases">
        <title>Complete genome sequence of Rhodoferax sp. Gr-4.</title>
        <authorList>
            <person name="Jin L."/>
        </authorList>
    </citation>
    <scope>NUCLEOTIDE SEQUENCE [LARGE SCALE GENOMIC DNA]</scope>
    <source>
        <strain evidence="2">Gr-4</strain>
    </source>
</reference>
<dbReference type="RefSeq" id="WP_142812659.1">
    <property type="nucleotide sequence ID" value="NZ_CP036282.1"/>
</dbReference>
<protein>
    <submittedName>
        <fullName evidence="1">Uncharacterized protein</fullName>
    </submittedName>
</protein>